<proteinExistence type="predicted"/>
<comment type="caution">
    <text evidence="7">The sequence shown here is derived from an EMBL/GenBank/DDBJ whole genome shotgun (WGS) entry which is preliminary data.</text>
</comment>
<comment type="cofactor">
    <cofactor evidence="1">
        <name>Mn(2+)</name>
        <dbReference type="ChEBI" id="CHEBI:29035"/>
    </cofactor>
</comment>
<sequence>MFLLSHWFQLLSALLILLESTAEFNESSARENLSTPFQTLNSFITTFETTPPLISVNIPPPNPNHRFSDNEPHIHLVGDLHGDFDSFASILQQTGLPSPDNRFIFLGDYVDRGNYSVETFITLLALKLRTPQSVHLIIGNHEGSPHLHFRYGFLKELVQKYGQVGDTTVSMASSSLYLSFLSAFACLPIGAVLETNSGSSNVPLSAQPMFFTQSSSESTRMPIENPYSAGHTSTPFRALCIHGGIPVADNSGSDFVEFNLSDLNNSKIRDVLRSNAKSEIDEFTEIDTDAENVVGQVIWNDPASEKRKKKRGRKWLLEFGNHENEKRMKQTSQQSESTQEENNTTLTNNNNPSQTQTSTEQISPDQIKSNKYHLSDDPQFECEPHALLRSKRGKTIFAYSSCQTDSFLKRNNITTLIRAHEKVDDGWKLDHSGTVLTVFSTKQNVPTVKPCFLTISFEYPRWYGDEKETYTLVPVYLLRRVFEENEEPIMPTEL</sequence>
<dbReference type="EMBL" id="JARBJD010000002">
    <property type="protein sequence ID" value="KAK2964606.1"/>
    <property type="molecule type" value="Genomic_DNA"/>
</dbReference>
<dbReference type="Gene3D" id="3.60.21.10">
    <property type="match status" value="1"/>
</dbReference>
<evidence type="ECO:0000313" key="8">
    <source>
        <dbReference type="Proteomes" id="UP001281761"/>
    </source>
</evidence>
<dbReference type="InterPro" id="IPR004843">
    <property type="entry name" value="Calcineurin-like_PHP"/>
</dbReference>
<dbReference type="PANTHER" id="PTHR45668">
    <property type="entry name" value="SERINE/THREONINE-PROTEIN PHOSPHATASE 5-RELATED"/>
    <property type="match status" value="1"/>
</dbReference>
<gene>
    <name evidence="7" type="ORF">BLNAU_523</name>
</gene>
<dbReference type="CDD" id="cd00144">
    <property type="entry name" value="MPP_PPP_family"/>
    <property type="match status" value="1"/>
</dbReference>
<evidence type="ECO:0000256" key="1">
    <source>
        <dbReference type="ARBA" id="ARBA00001936"/>
    </source>
</evidence>
<dbReference type="SMART" id="SM00156">
    <property type="entry name" value="PP2Ac"/>
    <property type="match status" value="1"/>
</dbReference>
<dbReference type="InterPro" id="IPR006186">
    <property type="entry name" value="Ser/Thr-sp_prot-phosphatase"/>
</dbReference>
<reference evidence="7 8" key="1">
    <citation type="journal article" date="2022" name="bioRxiv">
        <title>Genomics of Preaxostyla Flagellates Illuminates Evolutionary Transitions and the Path Towards Mitochondrial Loss.</title>
        <authorList>
            <person name="Novak L.V.F."/>
            <person name="Treitli S.C."/>
            <person name="Pyrih J."/>
            <person name="Halakuc P."/>
            <person name="Pipaliya S.V."/>
            <person name="Vacek V."/>
            <person name="Brzon O."/>
            <person name="Soukal P."/>
            <person name="Eme L."/>
            <person name="Dacks J.B."/>
            <person name="Karnkowska A."/>
            <person name="Elias M."/>
            <person name="Hampl V."/>
        </authorList>
    </citation>
    <scope>NUCLEOTIDE SEQUENCE [LARGE SCALE GENOMIC DNA]</scope>
    <source>
        <strain evidence="7">NAU3</strain>
        <tissue evidence="7">Gut</tissue>
    </source>
</reference>
<keyword evidence="8" id="KW-1185">Reference proteome</keyword>
<keyword evidence="2" id="KW-0479">Metal-binding</keyword>
<dbReference type="PRINTS" id="PR00114">
    <property type="entry name" value="STPHPHTASE"/>
</dbReference>
<feature type="region of interest" description="Disordered" evidence="4">
    <location>
        <begin position="310"/>
        <end position="375"/>
    </location>
</feature>
<feature type="chain" id="PRO_5046032152" evidence="5">
    <location>
        <begin position="23"/>
        <end position="494"/>
    </location>
</feature>
<organism evidence="7 8">
    <name type="scientific">Blattamonas nauphoetae</name>
    <dbReference type="NCBI Taxonomy" id="2049346"/>
    <lineage>
        <taxon>Eukaryota</taxon>
        <taxon>Metamonada</taxon>
        <taxon>Preaxostyla</taxon>
        <taxon>Oxymonadida</taxon>
        <taxon>Blattamonas</taxon>
    </lineage>
</organism>
<dbReference type="Pfam" id="PF00149">
    <property type="entry name" value="Metallophos"/>
    <property type="match status" value="1"/>
</dbReference>
<dbReference type="SUPFAM" id="SSF56300">
    <property type="entry name" value="Metallo-dependent phosphatases"/>
    <property type="match status" value="1"/>
</dbReference>
<keyword evidence="3" id="KW-0464">Manganese</keyword>
<feature type="domain" description="Serine/threonine specific protein phosphatases" evidence="6">
    <location>
        <begin position="31"/>
        <end position="470"/>
    </location>
</feature>
<dbReference type="PANTHER" id="PTHR45668:SF5">
    <property type="entry name" value="SERINE_THREONINE-PROTEIN PHOSPHATASE 5"/>
    <property type="match status" value="1"/>
</dbReference>
<name>A0ABQ9YLH0_9EUKA</name>
<feature type="signal peptide" evidence="5">
    <location>
        <begin position="1"/>
        <end position="22"/>
    </location>
</feature>
<dbReference type="InterPro" id="IPR029052">
    <property type="entry name" value="Metallo-depent_PP-like"/>
</dbReference>
<dbReference type="InterPro" id="IPR051134">
    <property type="entry name" value="PPP_phosphatase"/>
</dbReference>
<evidence type="ECO:0000256" key="3">
    <source>
        <dbReference type="ARBA" id="ARBA00023211"/>
    </source>
</evidence>
<evidence type="ECO:0000259" key="6">
    <source>
        <dbReference type="SMART" id="SM00156"/>
    </source>
</evidence>
<protein>
    <submittedName>
        <fullName evidence="7">Serine/threonine-protein phosphatase with EF-hands 1</fullName>
    </submittedName>
</protein>
<feature type="compositionally biased region" description="Low complexity" evidence="4">
    <location>
        <begin position="330"/>
        <end position="361"/>
    </location>
</feature>
<evidence type="ECO:0000256" key="4">
    <source>
        <dbReference type="SAM" id="MobiDB-lite"/>
    </source>
</evidence>
<keyword evidence="5" id="KW-0732">Signal</keyword>
<evidence type="ECO:0000256" key="2">
    <source>
        <dbReference type="ARBA" id="ARBA00022723"/>
    </source>
</evidence>
<evidence type="ECO:0000256" key="5">
    <source>
        <dbReference type="SAM" id="SignalP"/>
    </source>
</evidence>
<evidence type="ECO:0000313" key="7">
    <source>
        <dbReference type="EMBL" id="KAK2964606.1"/>
    </source>
</evidence>
<dbReference type="Proteomes" id="UP001281761">
    <property type="component" value="Unassembled WGS sequence"/>
</dbReference>
<accession>A0ABQ9YLH0</accession>